<dbReference type="SUPFAM" id="SSF53850">
    <property type="entry name" value="Periplasmic binding protein-like II"/>
    <property type="match status" value="1"/>
</dbReference>
<organism evidence="2 3">
    <name type="scientific">Streptomyces caniscabiei</name>
    <dbReference type="NCBI Taxonomy" id="2746961"/>
    <lineage>
        <taxon>Bacteria</taxon>
        <taxon>Bacillati</taxon>
        <taxon>Actinomycetota</taxon>
        <taxon>Actinomycetes</taxon>
        <taxon>Kitasatosporales</taxon>
        <taxon>Streptomycetaceae</taxon>
        <taxon>Streptomyces</taxon>
    </lineage>
</organism>
<keyword evidence="1" id="KW-0732">Signal</keyword>
<dbReference type="RefSeq" id="WP_045560895.1">
    <property type="nucleotide sequence ID" value="NZ_JABXWF010000004.1"/>
</dbReference>
<evidence type="ECO:0000256" key="1">
    <source>
        <dbReference type="SAM" id="SignalP"/>
    </source>
</evidence>
<name>A0ABU4MHQ1_9ACTN</name>
<protein>
    <recommendedName>
        <fullName evidence="4">Alpha-glucoside transport system substrate-binding protein</fullName>
    </recommendedName>
</protein>
<reference evidence="2 3" key="1">
    <citation type="journal article" date="2023" name="Microb. Genom.">
        <title>Mesoterricola silvestris gen. nov., sp. nov., Mesoterricola sediminis sp. nov., Geothrix oryzae sp. nov., Geothrix edaphica sp. nov., Geothrix rubra sp. nov., and Geothrix limicola sp. nov., six novel members of Acidobacteriota isolated from soils.</title>
        <authorList>
            <person name="Weisberg A.J."/>
            <person name="Pearce E."/>
            <person name="Kramer C.G."/>
            <person name="Chang J.H."/>
            <person name="Clarke C.R."/>
        </authorList>
    </citation>
    <scope>NUCLEOTIDE SEQUENCE [LARGE SCALE GENOMIC DNA]</scope>
    <source>
        <strain evidence="2 3">NE20-4-1</strain>
    </source>
</reference>
<evidence type="ECO:0000313" key="3">
    <source>
        <dbReference type="Proteomes" id="UP001282474"/>
    </source>
</evidence>
<dbReference type="Gene3D" id="3.40.190.10">
    <property type="entry name" value="Periplasmic binding protein-like II"/>
    <property type="match status" value="3"/>
</dbReference>
<dbReference type="EMBL" id="JARAWJ010000001">
    <property type="protein sequence ID" value="MDX3035930.1"/>
    <property type="molecule type" value="Genomic_DNA"/>
</dbReference>
<gene>
    <name evidence="2" type="ORF">PV383_01915</name>
</gene>
<evidence type="ECO:0000313" key="2">
    <source>
        <dbReference type="EMBL" id="MDX3035930.1"/>
    </source>
</evidence>
<keyword evidence="3" id="KW-1185">Reference proteome</keyword>
<dbReference type="Proteomes" id="UP001282474">
    <property type="component" value="Unassembled WGS sequence"/>
</dbReference>
<feature type="signal peptide" evidence="1">
    <location>
        <begin position="1"/>
        <end position="25"/>
    </location>
</feature>
<feature type="chain" id="PRO_5046354257" description="Alpha-glucoside transport system substrate-binding protein" evidence="1">
    <location>
        <begin position="26"/>
        <end position="421"/>
    </location>
</feature>
<sequence length="421" mass="45549">MRALGARLARCALALGLLLGLSGCAEEPRRTVTIMVPWGGAEFTAFQSIISAYDAHHDDIEVRVQATRALDQHLDAAAERDYRPDLVVLPSLGSIRRYAKVLRPIKEIPASRFSKPFRPPAKGDGLLAVPVKVDVKSLIWYDPAVVGVRPVWRSAVRAERGAPGGSWCLGMESGATSGWPGADWIADVLLSGDEGKKAYEEWLHGRLLWASPKMKKAWREWGAVVRDSSPDAPVKNFPDVAADMSGVDRTCDLAHGALGALRSPTASLVAENYAFVAPAKDVPLQVSADYIAMFTENADAKDLVAHLVTTTTQQRWVGGQGSSAFSAVRGVMPPGNPPDAQRLVAGILQDEARTLCFSAADTMDPNLAAAFYRAVVDYYVHLRTPQKEAVLAEHMKTLDRISADLKPTERPDPTSAFCTTP</sequence>
<accession>A0ABU4MHQ1</accession>
<proteinExistence type="predicted"/>
<evidence type="ECO:0008006" key="4">
    <source>
        <dbReference type="Google" id="ProtNLM"/>
    </source>
</evidence>
<comment type="caution">
    <text evidence="2">The sequence shown here is derived from an EMBL/GenBank/DDBJ whole genome shotgun (WGS) entry which is preliminary data.</text>
</comment>
<dbReference type="PROSITE" id="PS51257">
    <property type="entry name" value="PROKAR_LIPOPROTEIN"/>
    <property type="match status" value="1"/>
</dbReference>